<dbReference type="EMBL" id="AP005252">
    <property type="protein sequence ID" value="BAC84138.1"/>
    <property type="molecule type" value="Genomic_DNA"/>
</dbReference>
<organism evidence="2 3">
    <name type="scientific">Oryza sativa subsp. japonica</name>
    <name type="common">Rice</name>
    <dbReference type="NCBI Taxonomy" id="39947"/>
    <lineage>
        <taxon>Eukaryota</taxon>
        <taxon>Viridiplantae</taxon>
        <taxon>Streptophyta</taxon>
        <taxon>Embryophyta</taxon>
        <taxon>Tracheophyta</taxon>
        <taxon>Spermatophyta</taxon>
        <taxon>Magnoliopsida</taxon>
        <taxon>Liliopsida</taxon>
        <taxon>Poales</taxon>
        <taxon>Poaceae</taxon>
        <taxon>BOP clade</taxon>
        <taxon>Oryzoideae</taxon>
        <taxon>Oryzeae</taxon>
        <taxon>Oryzinae</taxon>
        <taxon>Oryza</taxon>
        <taxon>Oryza sativa</taxon>
    </lineage>
</organism>
<feature type="compositionally biased region" description="Basic and acidic residues" evidence="1">
    <location>
        <begin position="85"/>
        <end position="95"/>
    </location>
</feature>
<name>Q7EYU6_ORYSJ</name>
<sequence>MFPSILTARKNQLCTSVGSIGADVGGRSEAETAGGQGLRRLQRVQAQGSGGVRSSGVEAPLFGSGGGDIEGNGWREGQTWPARLSRKDEVARVEG</sequence>
<evidence type="ECO:0000256" key="1">
    <source>
        <dbReference type="SAM" id="MobiDB-lite"/>
    </source>
</evidence>
<evidence type="ECO:0000313" key="3">
    <source>
        <dbReference type="Proteomes" id="UP000000763"/>
    </source>
</evidence>
<reference evidence="3" key="2">
    <citation type="journal article" date="2008" name="Nucleic Acids Res.">
        <title>The rice annotation project database (RAP-DB): 2008 update.</title>
        <authorList>
            <consortium name="The rice annotation project (RAP)"/>
        </authorList>
    </citation>
    <scope>GENOME REANNOTATION</scope>
    <source>
        <strain evidence="3">cv. Nipponbare</strain>
    </source>
</reference>
<accession>Q7EYU6</accession>
<protein>
    <submittedName>
        <fullName evidence="2">Uncharacterized protein</fullName>
    </submittedName>
</protein>
<feature type="region of interest" description="Disordered" evidence="1">
    <location>
        <begin position="45"/>
        <end position="95"/>
    </location>
</feature>
<dbReference type="Proteomes" id="UP000000763">
    <property type="component" value="Chromosome 7"/>
</dbReference>
<reference evidence="3" key="1">
    <citation type="journal article" date="2005" name="Nature">
        <title>The map-based sequence of the rice genome.</title>
        <authorList>
            <consortium name="International rice genome sequencing project (IRGSP)"/>
            <person name="Matsumoto T."/>
            <person name="Wu J."/>
            <person name="Kanamori H."/>
            <person name="Katayose Y."/>
            <person name="Fujisawa M."/>
            <person name="Namiki N."/>
            <person name="Mizuno H."/>
            <person name="Yamamoto K."/>
            <person name="Antonio B.A."/>
            <person name="Baba T."/>
            <person name="Sakata K."/>
            <person name="Nagamura Y."/>
            <person name="Aoki H."/>
            <person name="Arikawa K."/>
            <person name="Arita K."/>
            <person name="Bito T."/>
            <person name="Chiden Y."/>
            <person name="Fujitsuka N."/>
            <person name="Fukunaka R."/>
            <person name="Hamada M."/>
            <person name="Harada C."/>
            <person name="Hayashi A."/>
            <person name="Hijishita S."/>
            <person name="Honda M."/>
            <person name="Hosokawa S."/>
            <person name="Ichikawa Y."/>
            <person name="Idonuma A."/>
            <person name="Iijima M."/>
            <person name="Ikeda M."/>
            <person name="Ikeno M."/>
            <person name="Ito K."/>
            <person name="Ito S."/>
            <person name="Ito T."/>
            <person name="Ito Y."/>
            <person name="Ito Y."/>
            <person name="Iwabuchi A."/>
            <person name="Kamiya K."/>
            <person name="Karasawa W."/>
            <person name="Kurita K."/>
            <person name="Katagiri S."/>
            <person name="Kikuta A."/>
            <person name="Kobayashi H."/>
            <person name="Kobayashi N."/>
            <person name="Machita K."/>
            <person name="Maehara T."/>
            <person name="Masukawa M."/>
            <person name="Mizubayashi T."/>
            <person name="Mukai Y."/>
            <person name="Nagasaki H."/>
            <person name="Nagata Y."/>
            <person name="Naito S."/>
            <person name="Nakashima M."/>
            <person name="Nakama Y."/>
            <person name="Nakamichi Y."/>
            <person name="Nakamura M."/>
            <person name="Meguro A."/>
            <person name="Negishi M."/>
            <person name="Ohta I."/>
            <person name="Ohta T."/>
            <person name="Okamoto M."/>
            <person name="Ono N."/>
            <person name="Saji S."/>
            <person name="Sakaguchi M."/>
            <person name="Sakai K."/>
            <person name="Shibata M."/>
            <person name="Shimokawa T."/>
            <person name="Song J."/>
            <person name="Takazaki Y."/>
            <person name="Terasawa K."/>
            <person name="Tsugane M."/>
            <person name="Tsuji K."/>
            <person name="Ueda S."/>
            <person name="Waki K."/>
            <person name="Yamagata H."/>
            <person name="Yamamoto M."/>
            <person name="Yamamoto S."/>
            <person name="Yamane H."/>
            <person name="Yoshiki S."/>
            <person name="Yoshihara R."/>
            <person name="Yukawa K."/>
            <person name="Zhong H."/>
            <person name="Yano M."/>
            <person name="Yuan Q."/>
            <person name="Ouyang S."/>
            <person name="Liu J."/>
            <person name="Jones K.M."/>
            <person name="Gansberger K."/>
            <person name="Moffat K."/>
            <person name="Hill J."/>
            <person name="Bera J."/>
            <person name="Fadrosh D."/>
            <person name="Jin S."/>
            <person name="Johri S."/>
            <person name="Kim M."/>
            <person name="Overton L."/>
            <person name="Reardon M."/>
            <person name="Tsitrin T."/>
            <person name="Vuong H."/>
            <person name="Weaver B."/>
            <person name="Ciecko A."/>
            <person name="Tallon L."/>
            <person name="Jackson J."/>
            <person name="Pai G."/>
            <person name="Aken S.V."/>
            <person name="Utterback T."/>
            <person name="Reidmuller S."/>
            <person name="Feldblyum T."/>
            <person name="Hsiao J."/>
            <person name="Zismann V."/>
            <person name="Iobst S."/>
            <person name="de Vazeille A.R."/>
            <person name="Buell C.R."/>
            <person name="Ying K."/>
            <person name="Li Y."/>
            <person name="Lu T."/>
            <person name="Huang Y."/>
            <person name="Zhao Q."/>
            <person name="Feng Q."/>
            <person name="Zhang L."/>
            <person name="Zhu J."/>
            <person name="Weng Q."/>
            <person name="Mu J."/>
            <person name="Lu Y."/>
            <person name="Fan D."/>
            <person name="Liu Y."/>
            <person name="Guan J."/>
            <person name="Zhang Y."/>
            <person name="Yu S."/>
            <person name="Liu X."/>
            <person name="Zhang Y."/>
            <person name="Hong G."/>
            <person name="Han B."/>
            <person name="Choisne N."/>
            <person name="Demange N."/>
            <person name="Orjeda G."/>
            <person name="Samain S."/>
            <person name="Cattolico L."/>
            <person name="Pelletier E."/>
            <person name="Couloux A."/>
            <person name="Segurens B."/>
            <person name="Wincker P."/>
            <person name="D'Hont A."/>
            <person name="Scarpelli C."/>
            <person name="Weissenbach J."/>
            <person name="Salanoubat M."/>
            <person name="Quetier F."/>
            <person name="Yu Y."/>
            <person name="Kim H.R."/>
            <person name="Rambo T."/>
            <person name="Currie J."/>
            <person name="Collura K."/>
            <person name="Luo M."/>
            <person name="Yang T."/>
            <person name="Ammiraju J.S.S."/>
            <person name="Engler F."/>
            <person name="Soderlund C."/>
            <person name="Wing R.A."/>
            <person name="Palmer L.E."/>
            <person name="de la Bastide M."/>
            <person name="Spiegel L."/>
            <person name="Nascimento L."/>
            <person name="Zutavern T."/>
            <person name="O'Shaughnessy A."/>
            <person name="Dike S."/>
            <person name="Dedhia N."/>
            <person name="Preston R."/>
            <person name="Balija V."/>
            <person name="McCombie W.R."/>
            <person name="Chow T."/>
            <person name="Chen H."/>
            <person name="Chung M."/>
            <person name="Chen C."/>
            <person name="Shaw J."/>
            <person name="Wu H."/>
            <person name="Hsiao K."/>
            <person name="Chao Y."/>
            <person name="Chu M."/>
            <person name="Cheng C."/>
            <person name="Hour A."/>
            <person name="Lee P."/>
            <person name="Lin S."/>
            <person name="Lin Y."/>
            <person name="Liou J."/>
            <person name="Liu S."/>
            <person name="Hsing Y."/>
            <person name="Raghuvanshi S."/>
            <person name="Mohanty A."/>
            <person name="Bharti A.K."/>
            <person name="Gaur A."/>
            <person name="Gupta V."/>
            <person name="Kumar D."/>
            <person name="Ravi V."/>
            <person name="Vij S."/>
            <person name="Kapur A."/>
            <person name="Khurana P."/>
            <person name="Khurana P."/>
            <person name="Khurana J.P."/>
            <person name="Tyagi A.K."/>
            <person name="Gaikwad K."/>
            <person name="Singh A."/>
            <person name="Dalal V."/>
            <person name="Srivastava S."/>
            <person name="Dixit A."/>
            <person name="Pal A.K."/>
            <person name="Ghazi I.A."/>
            <person name="Yadav M."/>
            <person name="Pandit A."/>
            <person name="Bhargava A."/>
            <person name="Sureshbabu K."/>
            <person name="Batra K."/>
            <person name="Sharma T.R."/>
            <person name="Mohapatra T."/>
            <person name="Singh N.K."/>
            <person name="Messing J."/>
            <person name="Nelson A.B."/>
            <person name="Fuks G."/>
            <person name="Kavchok S."/>
            <person name="Keizer G."/>
            <person name="Linton E."/>
            <person name="Llaca V."/>
            <person name="Song R."/>
            <person name="Tanyolac B."/>
            <person name="Young S."/>
            <person name="Ho-Il K."/>
            <person name="Hahn J.H."/>
            <person name="Sangsakoo G."/>
            <person name="Vanavichit A."/>
            <person name="de Mattos Luiz.A.T."/>
            <person name="Zimmer P.D."/>
            <person name="Malone G."/>
            <person name="Dellagostin O."/>
            <person name="de Oliveira A.C."/>
            <person name="Bevan M."/>
            <person name="Bancroft I."/>
            <person name="Minx P."/>
            <person name="Cordum H."/>
            <person name="Wilson R."/>
            <person name="Cheng Z."/>
            <person name="Jin W."/>
            <person name="Jiang J."/>
            <person name="Leong S.A."/>
            <person name="Iwama H."/>
            <person name="Gojobori T."/>
            <person name="Itoh T."/>
            <person name="Niimura Y."/>
            <person name="Fujii Y."/>
            <person name="Habara T."/>
            <person name="Sakai H."/>
            <person name="Sato Y."/>
            <person name="Wilson G."/>
            <person name="Kumar K."/>
            <person name="McCouch S."/>
            <person name="Juretic N."/>
            <person name="Hoen D."/>
            <person name="Wright S."/>
            <person name="Bruskiewich R."/>
            <person name="Bureau T."/>
            <person name="Miyao A."/>
            <person name="Hirochika H."/>
            <person name="Nishikawa T."/>
            <person name="Kadowaki K."/>
            <person name="Sugiura M."/>
            <person name="Burr B."/>
            <person name="Sasaki T."/>
        </authorList>
    </citation>
    <scope>NUCLEOTIDE SEQUENCE [LARGE SCALE GENOMIC DNA]</scope>
    <source>
        <strain evidence="3">cv. Nipponbare</strain>
    </source>
</reference>
<proteinExistence type="predicted"/>
<dbReference type="AlphaFoldDB" id="Q7EYU6"/>
<gene>
    <name evidence="2" type="primary">OSJNBb0015I22.123</name>
</gene>
<evidence type="ECO:0000313" key="2">
    <source>
        <dbReference type="EMBL" id="BAC84138.1"/>
    </source>
</evidence>